<feature type="transmembrane region" description="Helical" evidence="7">
    <location>
        <begin position="49"/>
        <end position="69"/>
    </location>
</feature>
<keyword evidence="6 7" id="KW-0472">Membrane</keyword>
<dbReference type="RefSeq" id="XP_014678962.1">
    <property type="nucleotide sequence ID" value="XM_014823476.1"/>
</dbReference>
<keyword evidence="3" id="KW-0813">Transport</keyword>
<evidence type="ECO:0000256" key="3">
    <source>
        <dbReference type="ARBA" id="ARBA00022597"/>
    </source>
</evidence>
<gene>
    <name evidence="9" type="primary">LOC106818804</name>
</gene>
<dbReference type="InterPro" id="IPR037185">
    <property type="entry name" value="EmrE-like"/>
</dbReference>
<dbReference type="Pfam" id="PF04142">
    <property type="entry name" value="Nuc_sug_transp"/>
    <property type="match status" value="1"/>
</dbReference>
<reference evidence="9" key="1">
    <citation type="submission" date="2025-08" db="UniProtKB">
        <authorList>
            <consortium name="RefSeq"/>
        </authorList>
    </citation>
    <scope>IDENTIFICATION</scope>
</reference>
<proteinExistence type="inferred from homology"/>
<dbReference type="PANTHER" id="PTHR10231">
    <property type="entry name" value="NUCLEOTIDE-SUGAR TRANSMEMBRANE TRANSPORTER"/>
    <property type="match status" value="1"/>
</dbReference>
<evidence type="ECO:0000256" key="1">
    <source>
        <dbReference type="ARBA" id="ARBA00004141"/>
    </source>
</evidence>
<protein>
    <submittedName>
        <fullName evidence="9">CMP-sialic acid transporter 1-like</fullName>
    </submittedName>
</protein>
<evidence type="ECO:0000256" key="7">
    <source>
        <dbReference type="SAM" id="Phobius"/>
    </source>
</evidence>
<dbReference type="Proteomes" id="UP000695022">
    <property type="component" value="Unplaced"/>
</dbReference>
<evidence type="ECO:0000256" key="5">
    <source>
        <dbReference type="ARBA" id="ARBA00022989"/>
    </source>
</evidence>
<evidence type="ECO:0000256" key="4">
    <source>
        <dbReference type="ARBA" id="ARBA00022692"/>
    </source>
</evidence>
<keyword evidence="4 7" id="KW-0812">Transmembrane</keyword>
<organism evidence="8 9">
    <name type="scientific">Priapulus caudatus</name>
    <name type="common">Priapulid worm</name>
    <dbReference type="NCBI Taxonomy" id="37621"/>
    <lineage>
        <taxon>Eukaryota</taxon>
        <taxon>Metazoa</taxon>
        <taxon>Ecdysozoa</taxon>
        <taxon>Scalidophora</taxon>
        <taxon>Priapulida</taxon>
        <taxon>Priapulimorpha</taxon>
        <taxon>Priapulimorphida</taxon>
        <taxon>Priapulidae</taxon>
        <taxon>Priapulus</taxon>
    </lineage>
</organism>
<feature type="transmembrane region" description="Helical" evidence="7">
    <location>
        <begin position="75"/>
        <end position="96"/>
    </location>
</feature>
<comment type="subcellular location">
    <subcellularLocation>
        <location evidence="1">Membrane</location>
        <topology evidence="1">Multi-pass membrane protein</topology>
    </subcellularLocation>
</comment>
<feature type="transmembrane region" description="Helical" evidence="7">
    <location>
        <begin position="103"/>
        <end position="120"/>
    </location>
</feature>
<feature type="transmembrane region" description="Helical" evidence="7">
    <location>
        <begin position="18"/>
        <end position="37"/>
    </location>
</feature>
<evidence type="ECO:0000313" key="8">
    <source>
        <dbReference type="Proteomes" id="UP000695022"/>
    </source>
</evidence>
<sequence>MSYSISYYNGGVYPMPQTAIVCATEAIKLLLMVVMATTNGVWREISPSAYFAVPSVVYAITNNLYFFALHYTTPPVWSVLIQSRVIITALVYRFWFKREVTNVQWVALVMLLVAIAMSQVSGKSSSPESMNLLLVAMALSLIQACLSVIASVYTEYLFKTDKRSFVEQQLQMYFFSTLIGLGFFFMQQYSATSNTTDMKDVQYPFGIKICLVVALLLASLGGITVATIVKKLDNI</sequence>
<evidence type="ECO:0000256" key="6">
    <source>
        <dbReference type="ARBA" id="ARBA00023136"/>
    </source>
</evidence>
<keyword evidence="8" id="KW-1185">Reference proteome</keyword>
<keyword evidence="5 7" id="KW-1133">Transmembrane helix</keyword>
<dbReference type="InterPro" id="IPR007271">
    <property type="entry name" value="Nuc_sug_transpt"/>
</dbReference>
<dbReference type="SUPFAM" id="SSF103481">
    <property type="entry name" value="Multidrug resistance efflux transporter EmrE"/>
    <property type="match status" value="1"/>
</dbReference>
<evidence type="ECO:0000313" key="9">
    <source>
        <dbReference type="RefSeq" id="XP_014678962.1"/>
    </source>
</evidence>
<evidence type="ECO:0000256" key="2">
    <source>
        <dbReference type="ARBA" id="ARBA00009976"/>
    </source>
</evidence>
<name>A0ABM1F3E1_PRICU</name>
<feature type="transmembrane region" description="Helical" evidence="7">
    <location>
        <begin position="132"/>
        <end position="158"/>
    </location>
</feature>
<dbReference type="GeneID" id="106818804"/>
<feature type="transmembrane region" description="Helical" evidence="7">
    <location>
        <begin position="170"/>
        <end position="186"/>
    </location>
</feature>
<feature type="transmembrane region" description="Helical" evidence="7">
    <location>
        <begin position="206"/>
        <end position="229"/>
    </location>
</feature>
<accession>A0ABM1F3E1</accession>
<keyword evidence="3" id="KW-0762">Sugar transport</keyword>
<comment type="similarity">
    <text evidence="2">Belongs to the nucleotide-sugar transporter family. SLC35A subfamily.</text>
</comment>